<protein>
    <recommendedName>
        <fullName evidence="2">carbonic anhydrase</fullName>
        <ecNumber evidence="2">4.2.1.1</ecNumber>
    </recommendedName>
</protein>
<evidence type="ECO:0000313" key="11">
    <source>
        <dbReference type="Proteomes" id="UP000886602"/>
    </source>
</evidence>
<evidence type="ECO:0000256" key="1">
    <source>
        <dbReference type="ARBA" id="ARBA00010718"/>
    </source>
</evidence>
<keyword evidence="4" id="KW-0862">Zinc</keyword>
<dbReference type="CDD" id="cd03124">
    <property type="entry name" value="alpha_CA_prokaryotic_like"/>
    <property type="match status" value="1"/>
</dbReference>
<evidence type="ECO:0000259" key="9">
    <source>
        <dbReference type="PROSITE" id="PS51144"/>
    </source>
</evidence>
<evidence type="ECO:0000256" key="2">
    <source>
        <dbReference type="ARBA" id="ARBA00012925"/>
    </source>
</evidence>
<feature type="compositionally biased region" description="Polar residues" evidence="7">
    <location>
        <begin position="175"/>
        <end position="186"/>
    </location>
</feature>
<dbReference type="InterPro" id="IPR001148">
    <property type="entry name" value="CA_dom"/>
</dbReference>
<organism evidence="10 11">
    <name type="scientific">Candidatus Propionivibrio dominans</name>
    <dbReference type="NCBI Taxonomy" id="2954373"/>
    <lineage>
        <taxon>Bacteria</taxon>
        <taxon>Pseudomonadati</taxon>
        <taxon>Pseudomonadota</taxon>
        <taxon>Betaproteobacteria</taxon>
        <taxon>Rhodocyclales</taxon>
        <taxon>Rhodocyclaceae</taxon>
        <taxon>Propionivibrio</taxon>
    </lineage>
</organism>
<dbReference type="SMART" id="SM01057">
    <property type="entry name" value="Carb_anhydrase"/>
    <property type="match status" value="1"/>
</dbReference>
<evidence type="ECO:0000256" key="7">
    <source>
        <dbReference type="SAM" id="MobiDB-lite"/>
    </source>
</evidence>
<dbReference type="PANTHER" id="PTHR18952:SF265">
    <property type="entry name" value="CARBONIC ANHYDRASE"/>
    <property type="match status" value="1"/>
</dbReference>
<dbReference type="InterPro" id="IPR023561">
    <property type="entry name" value="Carbonic_anhydrase_a-class"/>
</dbReference>
<dbReference type="PROSITE" id="PS51144">
    <property type="entry name" value="ALPHA_CA_2"/>
    <property type="match status" value="1"/>
</dbReference>
<evidence type="ECO:0000256" key="4">
    <source>
        <dbReference type="ARBA" id="ARBA00022833"/>
    </source>
</evidence>
<dbReference type="InterPro" id="IPR036398">
    <property type="entry name" value="CA_dom_sf"/>
</dbReference>
<dbReference type="GO" id="GO:0004089">
    <property type="term" value="F:carbonate dehydratase activity"/>
    <property type="evidence" value="ECO:0007669"/>
    <property type="project" value="UniProtKB-EC"/>
</dbReference>
<evidence type="ECO:0000256" key="6">
    <source>
        <dbReference type="ARBA" id="ARBA00048348"/>
    </source>
</evidence>
<accession>A0A9D7FA72</accession>
<dbReference type="InterPro" id="IPR031939">
    <property type="entry name" value="Adhesin_E-like"/>
</dbReference>
<feature type="chain" id="PRO_5039687684" description="carbonic anhydrase" evidence="8">
    <location>
        <begin position="21"/>
        <end position="424"/>
    </location>
</feature>
<comment type="catalytic activity">
    <reaction evidence="6">
        <text>hydrogencarbonate + H(+) = CO2 + H2O</text>
        <dbReference type="Rhea" id="RHEA:10748"/>
        <dbReference type="ChEBI" id="CHEBI:15377"/>
        <dbReference type="ChEBI" id="CHEBI:15378"/>
        <dbReference type="ChEBI" id="CHEBI:16526"/>
        <dbReference type="ChEBI" id="CHEBI:17544"/>
        <dbReference type="EC" id="4.2.1.1"/>
    </reaction>
</comment>
<dbReference type="EC" id="4.2.1.1" evidence="2"/>
<dbReference type="GO" id="GO:0008270">
    <property type="term" value="F:zinc ion binding"/>
    <property type="evidence" value="ECO:0007669"/>
    <property type="project" value="InterPro"/>
</dbReference>
<dbReference type="SUPFAM" id="SSF51069">
    <property type="entry name" value="Carbonic anhydrase"/>
    <property type="match status" value="1"/>
</dbReference>
<dbReference type="Pfam" id="PF00194">
    <property type="entry name" value="Carb_anhydrase"/>
    <property type="match status" value="1"/>
</dbReference>
<evidence type="ECO:0000256" key="3">
    <source>
        <dbReference type="ARBA" id="ARBA00022723"/>
    </source>
</evidence>
<proteinExistence type="inferred from homology"/>
<evidence type="ECO:0000256" key="8">
    <source>
        <dbReference type="SAM" id="SignalP"/>
    </source>
</evidence>
<dbReference type="PANTHER" id="PTHR18952">
    <property type="entry name" value="CARBONIC ANHYDRASE"/>
    <property type="match status" value="1"/>
</dbReference>
<comment type="caution">
    <text evidence="10">The sequence shown here is derived from an EMBL/GenBank/DDBJ whole genome shotgun (WGS) entry which is preliminary data.</text>
</comment>
<feature type="region of interest" description="Disordered" evidence="7">
    <location>
        <begin position="172"/>
        <end position="205"/>
    </location>
</feature>
<keyword evidence="8" id="KW-0732">Signal</keyword>
<dbReference type="Pfam" id="PF16747">
    <property type="entry name" value="Adhesin_E"/>
    <property type="match status" value="1"/>
</dbReference>
<comment type="similarity">
    <text evidence="1">Belongs to the alpha-carbonic anhydrase family.</text>
</comment>
<evidence type="ECO:0000313" key="10">
    <source>
        <dbReference type="EMBL" id="MBK7422098.1"/>
    </source>
</evidence>
<dbReference type="InterPro" id="IPR041891">
    <property type="entry name" value="Alpha_CA_prokaryot-like"/>
</dbReference>
<keyword evidence="3" id="KW-0479">Metal-binding</keyword>
<name>A0A9D7FA72_9RHOO</name>
<dbReference type="Gene3D" id="3.10.200.10">
    <property type="entry name" value="Alpha carbonic anhydrase"/>
    <property type="match status" value="1"/>
</dbReference>
<dbReference type="Proteomes" id="UP000886602">
    <property type="component" value="Unassembled WGS sequence"/>
</dbReference>
<keyword evidence="5" id="KW-0456">Lyase</keyword>
<dbReference type="AlphaFoldDB" id="A0A9D7FA72"/>
<evidence type="ECO:0000256" key="5">
    <source>
        <dbReference type="ARBA" id="ARBA00023239"/>
    </source>
</evidence>
<reference evidence="10" key="1">
    <citation type="submission" date="2020-10" db="EMBL/GenBank/DDBJ databases">
        <title>Connecting structure to function with the recovery of over 1000 high-quality activated sludge metagenome-assembled genomes encoding full-length rRNA genes using long-read sequencing.</title>
        <authorList>
            <person name="Singleton C.M."/>
            <person name="Petriglieri F."/>
            <person name="Kristensen J.M."/>
            <person name="Kirkegaard R.H."/>
            <person name="Michaelsen T.Y."/>
            <person name="Andersen M.H."/>
            <person name="Karst S.M."/>
            <person name="Dueholm M.S."/>
            <person name="Nielsen P.H."/>
            <person name="Albertsen M."/>
        </authorList>
    </citation>
    <scope>NUCLEOTIDE SEQUENCE</scope>
    <source>
        <strain evidence="10">EsbW_18-Q3-R4-48_MAXAC.044</strain>
    </source>
</reference>
<dbReference type="EMBL" id="JADJNC010000004">
    <property type="protein sequence ID" value="MBK7422098.1"/>
    <property type="molecule type" value="Genomic_DNA"/>
</dbReference>
<gene>
    <name evidence="10" type="ORF">IPJ48_02790</name>
</gene>
<feature type="domain" description="Alpha-carbonic anhydrase" evidence="9">
    <location>
        <begin position="202"/>
        <end position="424"/>
    </location>
</feature>
<sequence length="424" mass="46575">MRLKLIAALFAAAIPAIASATWQLVASEPGKRVEIDRASIVAEAGGMSTVKGRIVLDKPIVDPKTSSSYRIIEVSNRYNCTERTQATLKRSYFKEEGDLLRQEEVKIPFDMPVRSGTPDDKLLREVCRPKPGSASAAAAINTADKVSEVAGDLRKANETLIEKEVKKDLRRLTASAGSARSTNDGSVSPERKKPATSTPSSIAWSYEGRGGADNWHRLKPEYATCATGQRQSPIDLRDGIAVDLEPIQFAYGPASFRVVDSGRNLQVAVYGGGINLLGKNFDLLRIQFHRPAEVTIDGKTFDMDAQLVHKSEDGKLAIVTVLLEQGAENPLVQTVLNNLPLERGGEVAPPGKSLDVSRLLPVNRRYYTFMGSLTTPPCTEDVLWLVLRQPQQISPEQLMIFQRLYKPNARPVQPGFGRIIKESR</sequence>
<feature type="signal peptide" evidence="8">
    <location>
        <begin position="1"/>
        <end position="20"/>
    </location>
</feature>